<dbReference type="PIRSF" id="PIRSF006060">
    <property type="entry name" value="AA_transporter"/>
    <property type="match status" value="1"/>
</dbReference>
<dbReference type="InterPro" id="IPR018227">
    <property type="entry name" value="Amino_acid_transport_2"/>
</dbReference>
<dbReference type="PANTHER" id="PTHR46997:SF1">
    <property type="entry name" value="LOW AFFINITY TRYPTOPHAN PERMEASE-RELATED"/>
    <property type="match status" value="1"/>
</dbReference>
<feature type="transmembrane region" description="Helical" evidence="10">
    <location>
        <begin position="319"/>
        <end position="338"/>
    </location>
</feature>
<evidence type="ECO:0000256" key="4">
    <source>
        <dbReference type="ARBA" id="ARBA00022475"/>
    </source>
</evidence>
<dbReference type="InterPro" id="IPR013061">
    <property type="entry name" value="Trp/try_permease_CS"/>
</dbReference>
<feature type="transmembrane region" description="Helical" evidence="10">
    <location>
        <begin position="7"/>
        <end position="26"/>
    </location>
</feature>
<dbReference type="InterPro" id="IPR013059">
    <property type="entry name" value="Trp_tyr_transpt"/>
</dbReference>
<dbReference type="Gene3D" id="1.20.1740.10">
    <property type="entry name" value="Amino acid/polyamine transporter I"/>
    <property type="match status" value="1"/>
</dbReference>
<feature type="transmembrane region" description="Helical" evidence="10">
    <location>
        <begin position="187"/>
        <end position="204"/>
    </location>
</feature>
<feature type="transmembrane region" description="Helical" evidence="10">
    <location>
        <begin position="385"/>
        <end position="403"/>
    </location>
</feature>
<keyword evidence="12" id="KW-1185">Reference proteome</keyword>
<dbReference type="EMBL" id="CP060414">
    <property type="protein sequence ID" value="QNT57973.1"/>
    <property type="molecule type" value="Genomic_DNA"/>
</dbReference>
<dbReference type="AlphaFoldDB" id="A0A7H1M8K8"/>
<evidence type="ECO:0000256" key="10">
    <source>
        <dbReference type="RuleBase" id="RU367149"/>
    </source>
</evidence>
<dbReference type="PROSITE" id="PS00594">
    <property type="entry name" value="AROMATIC_AA_PERMEASE_1"/>
    <property type="match status" value="1"/>
</dbReference>
<dbReference type="NCBIfam" id="TIGR00837">
    <property type="entry name" value="araaP"/>
    <property type="match status" value="1"/>
</dbReference>
<keyword evidence="7 10" id="KW-0029">Amino-acid transport</keyword>
<comment type="subcellular location">
    <subcellularLocation>
        <location evidence="1 10">Cell inner membrane</location>
        <topology evidence="1 10">Multi-pass membrane protein</topology>
    </subcellularLocation>
</comment>
<keyword evidence="3 10" id="KW-0813">Transport</keyword>
<dbReference type="Proteomes" id="UP000516412">
    <property type="component" value="Chromosome"/>
</dbReference>
<feature type="transmembrane region" description="Helical" evidence="10">
    <location>
        <begin position="344"/>
        <end position="365"/>
    </location>
</feature>
<evidence type="ECO:0000256" key="5">
    <source>
        <dbReference type="ARBA" id="ARBA00022519"/>
    </source>
</evidence>
<reference evidence="11" key="1">
    <citation type="submission" date="2024-06" db="EMBL/GenBank/DDBJ databases">
        <title>Complete Genome Sequence of mouse commensal type strain Neisseria musculi.</title>
        <authorList>
            <person name="Thapa E."/>
            <person name="Aluvathingal J."/>
            <person name="Nadendla S."/>
            <person name="Mehta A."/>
            <person name="Tettelin H."/>
            <person name="Weyand N.J."/>
        </authorList>
    </citation>
    <scope>NUCLEOTIDE SEQUENCE</scope>
    <source>
        <strain evidence="11">NW831</strain>
    </source>
</reference>
<evidence type="ECO:0000256" key="2">
    <source>
        <dbReference type="ARBA" id="ARBA00005452"/>
    </source>
</evidence>
<comment type="similarity">
    <text evidence="2 10">Belongs to the amino acid/polyamine transporter 2 family. Mtr/TnaB/TyrP permease subfamily.</text>
</comment>
<evidence type="ECO:0000256" key="9">
    <source>
        <dbReference type="ARBA" id="ARBA00023136"/>
    </source>
</evidence>
<dbReference type="PANTHER" id="PTHR46997">
    <property type="entry name" value="LOW AFFINITY TRYPTOPHAN PERMEASE-RELATED"/>
    <property type="match status" value="1"/>
</dbReference>
<keyword evidence="5 10" id="KW-0997">Cell inner membrane</keyword>
<dbReference type="Pfam" id="PF03222">
    <property type="entry name" value="Trp_Tyr_perm"/>
    <property type="match status" value="1"/>
</dbReference>
<evidence type="ECO:0000256" key="6">
    <source>
        <dbReference type="ARBA" id="ARBA00022692"/>
    </source>
</evidence>
<feature type="transmembrane region" description="Helical" evidence="10">
    <location>
        <begin position="285"/>
        <end position="307"/>
    </location>
</feature>
<feature type="transmembrane region" description="Helical" evidence="10">
    <location>
        <begin position="148"/>
        <end position="167"/>
    </location>
</feature>
<gene>
    <name evidence="11" type="ORF">H7A79_1959</name>
</gene>
<evidence type="ECO:0000256" key="7">
    <source>
        <dbReference type="ARBA" id="ARBA00022970"/>
    </source>
</evidence>
<organism evidence="11 12">
    <name type="scientific">Neisseria musculi</name>
    <dbReference type="NCBI Taxonomy" id="1815583"/>
    <lineage>
        <taxon>Bacteria</taxon>
        <taxon>Pseudomonadati</taxon>
        <taxon>Pseudomonadota</taxon>
        <taxon>Betaproteobacteria</taxon>
        <taxon>Neisseriales</taxon>
        <taxon>Neisseriaceae</taxon>
        <taxon>Neisseria</taxon>
    </lineage>
</organism>
<proteinExistence type="inferred from homology"/>
<evidence type="ECO:0000313" key="11">
    <source>
        <dbReference type="EMBL" id="QNT57973.1"/>
    </source>
</evidence>
<dbReference type="GO" id="GO:0005886">
    <property type="term" value="C:plasma membrane"/>
    <property type="evidence" value="ECO:0007669"/>
    <property type="project" value="UniProtKB-SubCell"/>
</dbReference>
<dbReference type="KEGG" id="nmus:H7A79_1959"/>
<dbReference type="GO" id="GO:0003333">
    <property type="term" value="P:amino acid transmembrane transport"/>
    <property type="evidence" value="ECO:0007669"/>
    <property type="project" value="InterPro"/>
</dbReference>
<evidence type="ECO:0000256" key="3">
    <source>
        <dbReference type="ARBA" id="ARBA00022448"/>
    </source>
</evidence>
<keyword evidence="4 10" id="KW-1003">Cell membrane</keyword>
<comment type="function">
    <text evidence="10">Involved in transporting aromatic amino acids across the cytoplasmic membrane.</text>
</comment>
<dbReference type="RefSeq" id="WP_187000219.1">
    <property type="nucleotide sequence ID" value="NZ_CP060414.2"/>
</dbReference>
<accession>A0A7H1M8K8</accession>
<dbReference type="GO" id="GO:0015173">
    <property type="term" value="F:aromatic amino acid transmembrane transporter activity"/>
    <property type="evidence" value="ECO:0007669"/>
    <property type="project" value="UniProtKB-UniRule"/>
</dbReference>
<evidence type="ECO:0000256" key="1">
    <source>
        <dbReference type="ARBA" id="ARBA00004429"/>
    </source>
</evidence>
<feature type="transmembrane region" description="Helical" evidence="10">
    <location>
        <begin position="225"/>
        <end position="243"/>
    </location>
</feature>
<sequence>MSAKPPTLIGGALIITGTVIGAGMFANPTATAGIWFAGSLVVLVYTWFSMLASGLMLLEVNTHYPHGASFDTMVKDLLGKSWNTVNNLAVAFVLYLLTYAYIFVGGDLTTKALSQLAGESVGAAAGQLVFFAALALCVWLSTRLVDRITGILIGGMILTFFWATGGLLGDVKLPVLFDTQAAEDTRYWIYAAAALPVCLASFGFHGNVSSLLKYFNGDAPKVARALKAGTLIALAVYVLWQLAVHGNLPRHAFSPVIEAEGKVSVLIAELSRFTDTGSMETALSWFAYMAIATSFLGVTLGLFDFLADMFKWGDNAPGRAKTAALTFLPPLVCCLLYPTGFVTVIGYVGLAATVWTAFTPALLLWRARRKFPKPASYRIGGGRLLIVWVLLFGAANIAAQLLSRFELVPVFLG</sequence>
<protein>
    <recommendedName>
        <fullName evidence="10">Aromatic amino acid permease</fullName>
    </recommendedName>
</protein>
<evidence type="ECO:0000256" key="8">
    <source>
        <dbReference type="ARBA" id="ARBA00022989"/>
    </source>
</evidence>
<feature type="transmembrane region" description="Helical" evidence="10">
    <location>
        <begin position="85"/>
        <end position="104"/>
    </location>
</feature>
<evidence type="ECO:0000313" key="12">
    <source>
        <dbReference type="Proteomes" id="UP000516412"/>
    </source>
</evidence>
<feature type="transmembrane region" description="Helical" evidence="10">
    <location>
        <begin position="32"/>
        <end position="58"/>
    </location>
</feature>
<keyword evidence="6 10" id="KW-0812">Transmembrane</keyword>
<keyword evidence="9 10" id="KW-0472">Membrane</keyword>
<keyword evidence="8 10" id="KW-1133">Transmembrane helix</keyword>
<name>A0A7H1M8K8_9NEIS</name>
<feature type="transmembrane region" description="Helical" evidence="10">
    <location>
        <begin position="124"/>
        <end position="141"/>
    </location>
</feature>
<dbReference type="PRINTS" id="PR00166">
    <property type="entry name" value="AROAAPRMEASE"/>
</dbReference>